<keyword evidence="2" id="KW-1133">Transmembrane helix</keyword>
<dbReference type="KEGG" id="cmet:K6K41_06935"/>
<keyword evidence="1" id="KW-0175">Coiled coil</keyword>
<feature type="coiled-coil region" evidence="1">
    <location>
        <begin position="89"/>
        <end position="121"/>
    </location>
</feature>
<organism evidence="3 4">
    <name type="scientific">Chenggangzhangella methanolivorans</name>
    <dbReference type="NCBI Taxonomy" id="1437009"/>
    <lineage>
        <taxon>Bacteria</taxon>
        <taxon>Pseudomonadati</taxon>
        <taxon>Pseudomonadota</taxon>
        <taxon>Alphaproteobacteria</taxon>
        <taxon>Hyphomicrobiales</taxon>
        <taxon>Methylopilaceae</taxon>
        <taxon>Chenggangzhangella</taxon>
    </lineage>
</organism>
<evidence type="ECO:0000313" key="4">
    <source>
        <dbReference type="Proteomes" id="UP000825701"/>
    </source>
</evidence>
<protein>
    <submittedName>
        <fullName evidence="3">Uncharacterized protein</fullName>
    </submittedName>
</protein>
<dbReference type="Proteomes" id="UP000825701">
    <property type="component" value="Chromosome"/>
</dbReference>
<evidence type="ECO:0000313" key="3">
    <source>
        <dbReference type="EMBL" id="QZO01254.1"/>
    </source>
</evidence>
<keyword evidence="4" id="KW-1185">Reference proteome</keyword>
<dbReference type="EMBL" id="CP081869">
    <property type="protein sequence ID" value="QZO01254.1"/>
    <property type="molecule type" value="Genomic_DNA"/>
</dbReference>
<name>A0A9E6RDD6_9HYPH</name>
<evidence type="ECO:0000256" key="1">
    <source>
        <dbReference type="SAM" id="Coils"/>
    </source>
</evidence>
<accession>A0A9E6RDD6</accession>
<dbReference type="AlphaFoldDB" id="A0A9E6RDD6"/>
<evidence type="ECO:0000256" key="2">
    <source>
        <dbReference type="SAM" id="Phobius"/>
    </source>
</evidence>
<feature type="transmembrane region" description="Helical" evidence="2">
    <location>
        <begin position="37"/>
        <end position="55"/>
    </location>
</feature>
<feature type="transmembrane region" description="Helical" evidence="2">
    <location>
        <begin position="6"/>
        <end position="25"/>
    </location>
</feature>
<keyword evidence="2" id="KW-0472">Membrane</keyword>
<sequence length="231" mass="26128">MSQALIAISMILQVVFVISLVRLIFHSQRASAKKWLKLSGWAFLVSIAALSFVMMRQLDDEAVALGFQDSADHQKAQAEGILDPAVWRVRKAELAAEAAKLRKEEERKAEIQEAAAAERKATEVKLAAWKEKNCDKDLDCIGMKKMATANAFCSMAVEQLAKYQSEWSDSFGERKFPYYRWGNRAGVVTYYGGAIKFQNGFGAWQNMVYECDFDIRRDQPIDVRAEAGRLR</sequence>
<keyword evidence="2" id="KW-0812">Transmembrane</keyword>
<gene>
    <name evidence="3" type="ORF">K6K41_06935</name>
</gene>
<reference evidence="3" key="1">
    <citation type="submission" date="2021-08" db="EMBL/GenBank/DDBJ databases">
        <authorList>
            <person name="Zhang H."/>
            <person name="Xu M."/>
            <person name="Yu Z."/>
            <person name="Yang L."/>
            <person name="Cai Y."/>
        </authorList>
    </citation>
    <scope>NUCLEOTIDE SEQUENCE</scope>
    <source>
        <strain evidence="3">CHL1</strain>
    </source>
</reference>
<proteinExistence type="predicted"/>
<dbReference type="RefSeq" id="WP_261404494.1">
    <property type="nucleotide sequence ID" value="NZ_CP081869.1"/>
</dbReference>